<dbReference type="InterPro" id="IPR000608">
    <property type="entry name" value="UBC"/>
</dbReference>
<dbReference type="Pfam" id="PF00179">
    <property type="entry name" value="UQ_con"/>
    <property type="match status" value="1"/>
</dbReference>
<feature type="region of interest" description="Disordered" evidence="3">
    <location>
        <begin position="4835"/>
        <end position="4857"/>
    </location>
</feature>
<evidence type="ECO:0000259" key="4">
    <source>
        <dbReference type="PROSITE" id="PS50127"/>
    </source>
</evidence>
<dbReference type="GO" id="GO:0005634">
    <property type="term" value="C:nucleus"/>
    <property type="evidence" value="ECO:0007669"/>
    <property type="project" value="TreeGrafter"/>
</dbReference>
<dbReference type="PROSITE" id="PS50143">
    <property type="entry name" value="BIR_REPEAT_2"/>
    <property type="match status" value="1"/>
</dbReference>
<feature type="compositionally biased region" description="Basic and acidic residues" evidence="3">
    <location>
        <begin position="300"/>
        <end position="311"/>
    </location>
</feature>
<evidence type="ECO:0000256" key="3">
    <source>
        <dbReference type="SAM" id="MobiDB-lite"/>
    </source>
</evidence>
<organism evidence="5 6">
    <name type="scientific">Opisthorchis felineus</name>
    <dbReference type="NCBI Taxonomy" id="147828"/>
    <lineage>
        <taxon>Eukaryota</taxon>
        <taxon>Metazoa</taxon>
        <taxon>Spiralia</taxon>
        <taxon>Lophotrochozoa</taxon>
        <taxon>Platyhelminthes</taxon>
        <taxon>Trematoda</taxon>
        <taxon>Digenea</taxon>
        <taxon>Opisthorchiida</taxon>
        <taxon>Opisthorchiata</taxon>
        <taxon>Opisthorchiidae</taxon>
        <taxon>Opisthorchis</taxon>
    </lineage>
</organism>
<dbReference type="PROSITE" id="PS50127">
    <property type="entry name" value="UBC_2"/>
    <property type="match status" value="1"/>
</dbReference>
<dbReference type="InterPro" id="IPR016135">
    <property type="entry name" value="UBQ-conjugating_enzyme/RWD"/>
</dbReference>
<dbReference type="SUPFAM" id="SSF54495">
    <property type="entry name" value="UBC-like"/>
    <property type="match status" value="1"/>
</dbReference>
<evidence type="ECO:0000256" key="1">
    <source>
        <dbReference type="ARBA" id="ARBA00022679"/>
    </source>
</evidence>
<dbReference type="EMBL" id="SJOL01002454">
    <property type="protein sequence ID" value="TGZ73723.1"/>
    <property type="molecule type" value="Genomic_DNA"/>
</dbReference>
<dbReference type="GO" id="GO:0043066">
    <property type="term" value="P:negative regulation of apoptotic process"/>
    <property type="evidence" value="ECO:0007669"/>
    <property type="project" value="TreeGrafter"/>
</dbReference>
<feature type="region of interest" description="Disordered" evidence="3">
    <location>
        <begin position="5031"/>
        <end position="5059"/>
    </location>
</feature>
<name>A0A4S2MB02_OPIFE</name>
<feature type="compositionally biased region" description="Polar residues" evidence="3">
    <location>
        <begin position="5180"/>
        <end position="5198"/>
    </location>
</feature>
<feature type="compositionally biased region" description="Low complexity" evidence="3">
    <location>
        <begin position="1692"/>
        <end position="1701"/>
    </location>
</feature>
<feature type="region of interest" description="Disordered" evidence="3">
    <location>
        <begin position="296"/>
        <end position="315"/>
    </location>
</feature>
<dbReference type="SMART" id="SM00212">
    <property type="entry name" value="UBCc"/>
    <property type="match status" value="1"/>
</dbReference>
<feature type="region of interest" description="Disordered" evidence="3">
    <location>
        <begin position="818"/>
        <end position="842"/>
    </location>
</feature>
<evidence type="ECO:0000313" key="6">
    <source>
        <dbReference type="Proteomes" id="UP000308267"/>
    </source>
</evidence>
<proteinExistence type="predicted"/>
<feature type="compositionally biased region" description="Polar residues" evidence="3">
    <location>
        <begin position="4609"/>
        <end position="4633"/>
    </location>
</feature>
<dbReference type="SMART" id="SM00238">
    <property type="entry name" value="BIR"/>
    <property type="match status" value="1"/>
</dbReference>
<keyword evidence="2" id="KW-0833">Ubl conjugation pathway</keyword>
<sequence>MEVVAQGFIPSHVPLSKLCYFPPLNAVVGASSAGSLYVFDGSSGRLIRGIEKTILQPHYETCLAYFATRESLVITRGHLFNARSHYTDILLLDDIMCEPVQNTKDVVALEFNAEQATLLDTILMSDLGQVSVLKENGVTITYNNTGAVRDAKWKTLTITGPHSTLTQWVHWILLHATSDDHLPVSNLMSSADNRLVRLLISDDLLIASIYFSSSRHMDVENYRRLTFCNWPHTNYRWTTPEAMAQAGFYHLTRRCGDQVLCFVCYVCLTHWEPTDEPWSEHSRHAGSCPFIQSKPTRNVTTEEARSSEPARKQTISTSPISVLSSTASKDFIATCTLTGDVTIWDVSSFNRNAMEFRLVDLLSSVCNEDVDASQLEVHSACLLVPESAAQSLDKIVVNSPRPGTLRHYPAEHHLILGCRLPDYVIASVQRSTLVNVGSMQPPPVHSLATTGNSSSLCLVVVRLFPLNAMSLIWAQDNIPVSPSERIMSEPEVGVLCESYLSPPTLTLFDPSAKSHVFSGNYEGFDVEMEQPNSEDMDFQDVVDGTSDQVGPIFLIPNGDSVTHELTQHESDGEDVEGHQAFHDYSESDEEDLKADTEAEDQSKAVIEQLVVYPNMPCLEEKGAITFYASLGLSSVAQEFAEPSLVRLTANEHLSPTPSGDSDACLPSALGGSDVESHPFSEQLEQACGPSAPAIPEPTEPGDPRLSFRMPKILGITLLHHAAGAPPKSRVLHLLPVNTDGIGQQSILVCCSFPPQESVTPACESAAMMFGGSLYVHSYRPVEISTNSSPISEQALAGIDLPSDLCPEEVCIVQPLSNVPSSDTEQSELAGDSPPQCDANKSVSESTGSSFHLHCLLLTTSGSLVKVLVRPEGSQTMIVLPSPPRSSPRPTCITYCSETGFICIGDTSGILTVYNPKVDWDRGTLLVSTEALGTEKLDKTDGMDQNDHLFAYSPNRPVDALITMTRLIASHPLQSRILVTFNIPIGWSEVTLSSEATGPSDTLGTDSVAGASGSKARRKASVFSRLPDTLIANESVELPLTGDGAHHSETVSVLARLVVRHLLASPGVKNNSSVDLRNRNLTGAALAVQLALTGGSSARMWEYNPTHVALQGLLPTNSDAASQPQPSCSAQMLPKLLRRDHRTQETDGFEYLLEINLLRAYSLSHFGLHLLLADPKVQNSSSVYVTLLRQTISSTATTACSHCEDPMDPLDLPGDPDLMVHDLQAPFIDEDPRVSHPTPIPTKRNSPEFTIPGRCVCFPQGHPISQIRLRELNGEIVAGPYLLSDFINPDGQYAFLPLTSPDLFKCRSRLFGIHFRIIPGSTTQLDDDSSAMLVRSTLSDLFYQIGLTVHCFVRPTYHCRSPCSSGDGPYSTQPSTPVVTRMVPVSRERAQRLALLRSMQFHSDLLGLLESMGTQRWHINVDKFGCLGRHPQLIFRSALELLNWIATTYHHELHWPNDVLTHLFTETAKISKHLVLNLLVLADRQVVQMGLNCFLALLSLEKMWLGTSSCEERRPVDSFQDNLFQLFSSETDFLARCFFTAQCSSGADALLSLITVFLSDSSPHPTGQLIRQLMHVVQCLASRYRDHTSVLTCFDELKTMTEYLMAKYGLYYDFGDPAVFELGTAPWSHLGLNTTALPFPQRTRGAATSRIKVLNSLIDFTSHPHSESGETDDADEHIGSHQAPTSALKPDSSKSSTASASKTSGLPAAYTAFLAGGSAKSLISNHVQPNVTFAQAVAGPSTALVDTTSLFPLLHNSAHLEAYLADLITLTRSIPSPSATAPRLSEALQIGGSLFPDLQDWPMRGLLDVEPLRVGSGEGCVETCSGCKLERVGFFTGFPVDSDGDTAMVSAPQAEQNTELARLLAAAEHLTFPAEAYHLVISRMHPGAERTVVLAFHPPSANQIDSFSGHLLTDVIIPVNPYLACLTVEALLDQHAGCFDFGARDGGSRLILVSTLISQQPVVLRDINPPVPFSRLRITITAALDCTLTRARFHLGAYFGRSGLLSQAMTSSAGRQSRNWEWVLASGGAPPHSEEISGDCDIRSDPLVYRLCSLINGNLSTLNMVQTELIQTLQQSHAEELHSLSKTPSCATENKSTTLVSALYTRCWDLRFQVNWLQRLLDRLLAHGTLAPGEGEPEHNKSAMDLLCTLPVDKTRYLLENCMLSLLTQLTQLQTRVLDSTAQLEVSQRQNVRSFKEELNEMLSTLMCTTFRSGTRSMQVLTIALIPHLLNMWQRYRSVDEPIHDSDWFLSLLYSTSEPSRSMVESGCVDLFSPTIVRRSFAFWTIIRYVIRTGSAPFLLRSCLHILQLMVRTTNSFSDRNLLELVLVILDLLFESQSVGMESTCVRKLAEVIDSQGAVQSSLIGRVGLLRWYYDKRLQSFPKDGESGPNLPRGDVTNLTNSPLARYECSRAIFYRWHVHRLSQHLKKFTAARRQRYERIVRDQFPLGSLFVERSMELRLLSLMRLCIPSGAPGSNNTLSQSSGFGIPALPGPRLLIDGSATLTPDVPRGTNISPPSEAILVLQQIVPSAVNELVHLGLVQFPSMILDRYYTESVSPQSFFLVCKLIGRLVGCLTSDQVNEIFAPGASKLSESPLFRLLRRLCCNTDEVMATAKNLLIHGLTLILRYTSPLTRSTGAGSSSKSLDDSNDIQTFTSLPFTSLTECPSTPLSRIPCARLSFVLLNGAVRSILSTSSSPDFVDLLHCADSLDGRRTLLKLTSECFAQLLGRQSVSLPAGPTDSSVNTKNVLHLFLALSGEPRFEPWRLTVTPSDSLITLGIDVLDHLLQDLLTEVKTVSNSVMEMIVLTLRFVATVASQSDTLRLHLLQSQKFSAFVDFILQMPPTTESDVVGVLGTHAMEVLFSWFAFTAWKPTAGDAVHPFDRFCIERFLTLLNHDNRPLRKNSEPSKSIGLHSGPSDLQAVLLEAVYCRLQTTHQSSVLNTEVMSEACPIVLCSAHTVTNLSFELLLDLTFNVLKCFHGTSGKFLSNAEERSCLTARSTIFDADYEASQSKFALWSTRVLEGYDVEFSERDEEVDTDSGMSRLVCCLFPGRCSDAPTYSSLISTSDFHGRLMARIFYCLLVRLLSDSKATDTSSSFFYFTGLAIELLVDLLQRATAPREVCRIVTLACLVGGWPTLRRLSEQLFNDFYPNTTMDWVMFALITLVTEQSIPKRYFLHHVRSSSTSNRVSCPLLLLLAYCYSDICGQDEEIAEISIRTFLFQSSHGLPNQRIQSFLSDLQFEPRVYLGISELGQSAVVHGLPNGEFPSSSSSVLTHYLPAGISAPITAFSWSALDHWRNVARIPPTPMTVQGTLLGLTMTSRQDACEKPLCDFSSVASFQSDVIDGELASLNMALAARTPSGNTTFPLYLGSLSRNVDRDTADLTASLAKSTSSLSDQLLSILAASDQSQRFVSVTVRFPCLIWLCSVVMESSDTAVEQGPSAVALECYRDIPGQSQCSLVATHEAKAIPRASNGERPFDTQQPSPPCISLVFPPCLVSHLRLRLYKSSDLSKKLTLSALRLYGRHVEPAESFGTRYTSGREISKLPQPSDMASSIALLHVIHNQVLAHGVPLELVTDSLVERLTSSVIHSSLSKELSAQVNQLSAIAACHQEFRELVSELCDLSSTEFESSGRPSKKSTTDWLDPRSLCSSEQSSMYWGTSPNSTVLAERILINLISPPNAVCTGSRGWNKRLASHVLFKLLCDEDWCSPSDETTSLPQNQGSVTRESSRPMPTLSFGPMVSICSTSSQRLVTWLCLHADDGRSERLEHILLWLKRLCEPGLLSNKLHRALPVDYGAELLSVLAGVFWHMAHSTEGAWRHVVTDDFVCMVYNKAFDLFLRSPTLRAPSPRRGLRTFAEALAGLLCSLCAIQPSALTCILRQFIEERCTNSHRSPDVQIHLHLIATMVRSEQVINHQFISSYDETDSCSLPACCEWLRAHLISDNEPSALRPLNARMQLLSRLLQPDQPNLLRLYLGRIVTERVLPSLFQCFTRFPSTSSRLSVRQNSSMLLAPDCKQLCFDAVQLCRALMAPLNADFLSNNATNHAVSPHMFQRQFASFLAQTLEQVLDRRAIRIPEFAQSLLLESLRPTTGSRTIAVFAVRDPNNPYDPALTLTGPPLAPPKPPPIKALSVGALCAWIRHSARNLEFDCSVHPSLAQAILLLNTSDPCGTGDFYNKRIPLVVAHLRLMLCALLYPYTAIPSRLSCNASTKDLPALCGFELALACRPPSNPDNTFTLSDWQNAHPLPLGAASDQWSVDCMAHVAYGHMQTGFEPISLLIRPRAHRDVIVEATIKETACSIQFSPIPTFSSILVEAGVLQLLSECAMRLQHVDSVFESTDLSEVLQTTDLDRPKCTTNDSETDVNLESVKKWTNFLDSRSSVTVSGTSCVSLFHNLLEGTHASKPRPGLPTNAEQPGSPIMPLHSFLTYLVFLRLPGYAKSLAEFTAHCNEFTEHADDGSCDEPSANSPILCDLLGRILSLPHFPVGSGALTLEQTVLTGDSADPRLDAIRSTSFEALCSYYMTLPSLSNDEIEAIGWQHIHGGVLELILTFLDCLSHGDKKRSPRIPTVPSSKEKCAKNSPAPLTIIPFRHMHIIQTAKVDFERELTASTRQAVQKPTSAYSGDVTATSKPSPESSAVAWAKGTGFSTGSCASAWSAEALRIKSARETGYATLLFDTLSAFLFIFTTRLSGPLVQTIALQLEQSSLLLLLTNYLRNDSALDLANQVPLYRSVFRLIRVIAYSPQLHWIFSSTASTIDAQQEQVVQEALAASNAWLSNPTAMLSQLDALGSVPALPGHLDRSCPARLLQALQSYMINYEEHLRKLGFPSRHAESDVSSFARLPPRHPLSNTNQAKRRSGLVRQHSIRYRNSRRQLFKEVAKASSATKVPTRIGSTLTSACDTHLERRLSEQHPPAQLAEPETLEAGVDPFDLIQWKKQSVPLGLLQPNSGFLDAHWHEQSPASAMTESVDEPVDIESHSVEAKSVQFVGPAAVSSFTETDEVQHGELEESIEHLDELLPIPTQTIPFADEIFEPTPEKETSGEGTDTVAPLPGRSGTDSHTTSSFAGEDLHILISELQTTLCLVQFSVWTLHAARSLIAFEDDATSDCTLRQLPRTAPTGMSGTQKLETASEQNVYLDTLKPLQFRMIEMLSDPVDRQVKALIPHHFLGTIAEIEGLNVETEQNTPFSLSTQPHSSTQQPKQPIHQPTRDQDPRSLTRARRLAQEIITLSTGLPLSEESSVFVRADENHVCMLKTLITGPPDTPYENGCFVFDICIPAQYPSSPPLFCLLTTGKNTVRFNPNLYADGHVCLSILNTWQGRPEERWDPKTSNLLQVLVSIQSLIFVSEPYFNEPGYECNYGTPLGQRESQRYNLNIRAATLRWAMLDQLCNPPAGFEEVVYNHFKLKRETILVQLERWVAECTQGTSSTSKEHQKRMADCLAALKQQFSRLDVDYNDWKAK</sequence>
<gene>
    <name evidence="5" type="ORF">CRM22_001349</name>
</gene>
<dbReference type="Gene3D" id="1.10.1170.10">
    <property type="entry name" value="Inhibitor Of Apoptosis Protein (2mihbC-IAP-1), Chain A"/>
    <property type="match status" value="1"/>
</dbReference>
<evidence type="ECO:0000313" key="5">
    <source>
        <dbReference type="EMBL" id="TGZ73723.1"/>
    </source>
</evidence>
<feature type="domain" description="UBC core" evidence="4">
    <location>
        <begin position="5214"/>
        <end position="5381"/>
    </location>
</feature>
<dbReference type="GO" id="GO:0016740">
    <property type="term" value="F:transferase activity"/>
    <property type="evidence" value="ECO:0007669"/>
    <property type="project" value="UniProtKB-KW"/>
</dbReference>
<dbReference type="Pfam" id="PF00653">
    <property type="entry name" value="BIR"/>
    <property type="match status" value="1"/>
</dbReference>
<dbReference type="OrthoDB" id="2196114at2759"/>
<accession>A0A4S2MB02</accession>
<dbReference type="PANTHER" id="PTHR46116">
    <property type="entry name" value="(E3-INDEPENDENT) E2 UBIQUITIN-CONJUGATING ENZYME"/>
    <property type="match status" value="1"/>
</dbReference>
<dbReference type="Gene3D" id="3.10.110.10">
    <property type="entry name" value="Ubiquitin Conjugating Enzyme"/>
    <property type="match status" value="1"/>
</dbReference>
<dbReference type="CDD" id="cd23810">
    <property type="entry name" value="UBCc_BIRC6"/>
    <property type="match status" value="1"/>
</dbReference>
<feature type="region of interest" description="Disordered" evidence="3">
    <location>
        <begin position="4609"/>
        <end position="4634"/>
    </location>
</feature>
<dbReference type="PANTHER" id="PTHR46116:SF39">
    <property type="entry name" value="BACULOVIRAL IAP REPEAT-CONTAINING PROTEIN 6"/>
    <property type="match status" value="1"/>
</dbReference>
<reference evidence="5 6" key="1">
    <citation type="journal article" date="2019" name="BMC Genomics">
        <title>New insights from Opisthorchis felineus genome: update on genomics of the epidemiologically important liver flukes.</title>
        <authorList>
            <person name="Ershov N.I."/>
            <person name="Mordvinov V.A."/>
            <person name="Prokhortchouk E.B."/>
            <person name="Pakharukova M.Y."/>
            <person name="Gunbin K.V."/>
            <person name="Ustyantsev K."/>
            <person name="Genaev M.A."/>
            <person name="Blinov A.G."/>
            <person name="Mazur A."/>
            <person name="Boulygina E."/>
            <person name="Tsygankova S."/>
            <person name="Khrameeva E."/>
            <person name="Chekanov N."/>
            <person name="Fan G."/>
            <person name="Xiao A."/>
            <person name="Zhang H."/>
            <person name="Xu X."/>
            <person name="Yang H."/>
            <person name="Solovyev V."/>
            <person name="Lee S.M."/>
            <person name="Liu X."/>
            <person name="Afonnikov D.A."/>
            <person name="Skryabin K.G."/>
        </authorList>
    </citation>
    <scope>NUCLEOTIDE SEQUENCE [LARGE SCALE GENOMIC DNA]</scope>
    <source>
        <strain evidence="5">AK-0245</strain>
        <tissue evidence="5">Whole organism</tissue>
    </source>
</reference>
<keyword evidence="1" id="KW-0808">Transferase</keyword>
<comment type="caution">
    <text evidence="5">The sequence shown here is derived from an EMBL/GenBank/DDBJ whole genome shotgun (WGS) entry which is preliminary data.</text>
</comment>
<feature type="region of interest" description="Disordered" evidence="3">
    <location>
        <begin position="5180"/>
        <end position="5213"/>
    </location>
</feature>
<dbReference type="CDD" id="cd00022">
    <property type="entry name" value="BIR"/>
    <property type="match status" value="1"/>
</dbReference>
<dbReference type="InterPro" id="IPR001370">
    <property type="entry name" value="BIR_rpt"/>
</dbReference>
<dbReference type="SUPFAM" id="SSF57924">
    <property type="entry name" value="Inhibitor of apoptosis (IAP) repeat"/>
    <property type="match status" value="1"/>
</dbReference>
<protein>
    <recommendedName>
        <fullName evidence="4">UBC core domain-containing protein</fullName>
    </recommendedName>
</protein>
<evidence type="ECO:0000256" key="2">
    <source>
        <dbReference type="ARBA" id="ARBA00022786"/>
    </source>
</evidence>
<dbReference type="GO" id="GO:0004869">
    <property type="term" value="F:cysteine-type endopeptidase inhibitor activity"/>
    <property type="evidence" value="ECO:0007669"/>
    <property type="project" value="TreeGrafter"/>
</dbReference>
<keyword evidence="6" id="KW-1185">Reference proteome</keyword>
<dbReference type="Proteomes" id="UP000308267">
    <property type="component" value="Unassembled WGS sequence"/>
</dbReference>
<dbReference type="STRING" id="147828.A0A4S2MB02"/>
<feature type="region of interest" description="Disordered" evidence="3">
    <location>
        <begin position="1661"/>
        <end position="1701"/>
    </location>
</feature>